<evidence type="ECO:0000256" key="1">
    <source>
        <dbReference type="SAM" id="MobiDB-lite"/>
    </source>
</evidence>
<feature type="compositionally biased region" description="Low complexity" evidence="1">
    <location>
        <begin position="174"/>
        <end position="188"/>
    </location>
</feature>
<sequence>MGSEGKKAKGRMREKRRKAAKEAARAFRSGAAKIPTITEDDLLAFRISHFGDATKPINWFVDAETAINFVLDEQEEEEDDLGHYEDGVKRTLTDEQIAIFRHSEEQELVRLERLENDEFDYQNRHVTITPEGEHIRSRSPALSASSVEDELLGIVSQKQTKRLPSKSKPRRQRSPSLRSDASRSTTSSNRRRRQEIPYDQRHKRRWEQYIEGEDPTEGSVTHRRLAREMDDQLEEVVDMDY</sequence>
<organism evidence="2 3">
    <name type="scientific">Acrodontium crateriforme</name>
    <dbReference type="NCBI Taxonomy" id="150365"/>
    <lineage>
        <taxon>Eukaryota</taxon>
        <taxon>Fungi</taxon>
        <taxon>Dikarya</taxon>
        <taxon>Ascomycota</taxon>
        <taxon>Pezizomycotina</taxon>
        <taxon>Dothideomycetes</taxon>
        <taxon>Dothideomycetidae</taxon>
        <taxon>Mycosphaerellales</taxon>
        <taxon>Teratosphaeriaceae</taxon>
        <taxon>Acrodontium</taxon>
    </lineage>
</organism>
<evidence type="ECO:0000313" key="2">
    <source>
        <dbReference type="EMBL" id="WPH02491.1"/>
    </source>
</evidence>
<feature type="region of interest" description="Disordered" evidence="1">
    <location>
        <begin position="154"/>
        <end position="223"/>
    </location>
</feature>
<dbReference type="PANTHER" id="PTHR40642:SF1">
    <property type="entry name" value="YALI0F31295P"/>
    <property type="match status" value="1"/>
</dbReference>
<reference evidence="2 3" key="1">
    <citation type="submission" date="2023-11" db="EMBL/GenBank/DDBJ databases">
        <title>An acidophilic fungus is an integral part of prey digestion in a carnivorous sundew plant.</title>
        <authorList>
            <person name="Tsai I.J."/>
        </authorList>
    </citation>
    <scope>NUCLEOTIDE SEQUENCE [LARGE SCALE GENOMIC DNA]</scope>
    <source>
        <strain evidence="2">169a</strain>
    </source>
</reference>
<dbReference type="PANTHER" id="PTHR40642">
    <property type="entry name" value="YALI0F31295P"/>
    <property type="match status" value="1"/>
</dbReference>
<dbReference type="Pfam" id="PF12720">
    <property type="entry name" value="DUF3807"/>
    <property type="match status" value="1"/>
</dbReference>
<dbReference type="Proteomes" id="UP001303373">
    <property type="component" value="Chromosome 8"/>
</dbReference>
<dbReference type="AlphaFoldDB" id="A0AAQ3RAT2"/>
<name>A0AAQ3RAT2_9PEZI</name>
<dbReference type="InterPro" id="IPR024526">
    <property type="entry name" value="DUF3807"/>
</dbReference>
<feature type="compositionally biased region" description="Basic residues" evidence="1">
    <location>
        <begin position="159"/>
        <end position="173"/>
    </location>
</feature>
<dbReference type="EMBL" id="CP138587">
    <property type="protein sequence ID" value="WPH02491.1"/>
    <property type="molecule type" value="Genomic_DNA"/>
</dbReference>
<feature type="compositionally biased region" description="Basic residues" evidence="1">
    <location>
        <begin position="8"/>
        <end position="19"/>
    </location>
</feature>
<proteinExistence type="predicted"/>
<feature type="region of interest" description="Disordered" evidence="1">
    <location>
        <begin position="1"/>
        <end position="20"/>
    </location>
</feature>
<accession>A0AAQ3RAT2</accession>
<gene>
    <name evidence="2" type="ORF">R9X50_00535600</name>
</gene>
<evidence type="ECO:0000313" key="3">
    <source>
        <dbReference type="Proteomes" id="UP001303373"/>
    </source>
</evidence>
<protein>
    <submittedName>
        <fullName evidence="2">Uncharacterized protein</fullName>
    </submittedName>
</protein>
<keyword evidence="3" id="KW-1185">Reference proteome</keyword>